<sequence length="304" mass="33746">ELNTTCGWRSDAGAWFCSVTGRPHPRLPWQNLTVLSPLGMDNSTYFQVPSAPAGLFETGAKALKGHHWICGYRAYKALPANWTGVCYVGVIRPLFFLLSESGRAGVKPSDDLPRRKRSTEAGLPTPSSQRWGKDDWPPLQRLLETWKPNELINGAPEPIYNLNRIMQLQDGLEVFSGETARALDALADPALRRHVVPDSQPAGGGDVWGTLNFDSNCCLKIDDNGRVVQEIASRIRELAHVPVQTWESRESEPFSWLPGAPWVKRSLFYTLCAVAVVLLVLCLLLGLRRFIQGVVTQRQFVAAS</sequence>
<evidence type="ECO:0000313" key="4">
    <source>
        <dbReference type="Proteomes" id="UP000578766"/>
    </source>
</evidence>
<feature type="region of interest" description="Disordered" evidence="1">
    <location>
        <begin position="104"/>
        <end position="134"/>
    </location>
</feature>
<keyword evidence="2" id="KW-0472">Membrane</keyword>
<dbReference type="AlphaFoldDB" id="A0A7L3SCK8"/>
<reference evidence="3 4" key="1">
    <citation type="submission" date="2019-09" db="EMBL/GenBank/DDBJ databases">
        <title>Bird 10,000 Genomes (B10K) Project - Family phase.</title>
        <authorList>
            <person name="Zhang G."/>
        </authorList>
    </citation>
    <scope>NUCLEOTIDE SEQUENCE [LARGE SCALE GENOMIC DNA]</scope>
    <source>
        <strain evidence="3">OUT-0020</strain>
        <tissue evidence="3">Liver</tissue>
    </source>
</reference>
<protein>
    <submittedName>
        <fullName evidence="3">ENR1 protein</fullName>
    </submittedName>
</protein>
<evidence type="ECO:0000256" key="2">
    <source>
        <dbReference type="SAM" id="Phobius"/>
    </source>
</evidence>
<keyword evidence="2" id="KW-0812">Transmembrane</keyword>
<feature type="non-terminal residue" evidence="3">
    <location>
        <position position="1"/>
    </location>
</feature>
<feature type="non-terminal residue" evidence="3">
    <location>
        <position position="304"/>
    </location>
</feature>
<keyword evidence="2" id="KW-1133">Transmembrane helix</keyword>
<dbReference type="PANTHER" id="PTHR10424">
    <property type="entry name" value="VIRAL ENVELOPE PROTEIN"/>
    <property type="match status" value="1"/>
</dbReference>
<organism evidence="3 4">
    <name type="scientific">Cepphus grylle</name>
    <name type="common">Black guillemot</name>
    <name type="synonym">Alca grylle</name>
    <dbReference type="NCBI Taxonomy" id="28697"/>
    <lineage>
        <taxon>Eukaryota</taxon>
        <taxon>Metazoa</taxon>
        <taxon>Chordata</taxon>
        <taxon>Craniata</taxon>
        <taxon>Vertebrata</taxon>
        <taxon>Euteleostomi</taxon>
        <taxon>Archelosauria</taxon>
        <taxon>Archosauria</taxon>
        <taxon>Dinosauria</taxon>
        <taxon>Saurischia</taxon>
        <taxon>Theropoda</taxon>
        <taxon>Coelurosauria</taxon>
        <taxon>Aves</taxon>
        <taxon>Neognathae</taxon>
        <taxon>Neoaves</taxon>
        <taxon>Charadriiformes</taxon>
        <taxon>Alcidae</taxon>
        <taxon>Cepphus</taxon>
    </lineage>
</organism>
<name>A0A7L3SCK8_CEPGR</name>
<accession>A0A7L3SCK8</accession>
<dbReference type="InterPro" id="IPR018154">
    <property type="entry name" value="TLV/ENV_coat_polyprotein"/>
</dbReference>
<comment type="caution">
    <text evidence="3">The sequence shown here is derived from an EMBL/GenBank/DDBJ whole genome shotgun (WGS) entry which is preliminary data.</text>
</comment>
<dbReference type="PANTHER" id="PTHR10424:SF68">
    <property type="entry name" value="ENDOGENOUS RETROVIRUS GROUP 3 MEMBER 1 ENV POLYPROTEIN"/>
    <property type="match status" value="1"/>
</dbReference>
<keyword evidence="4" id="KW-1185">Reference proteome</keyword>
<evidence type="ECO:0000313" key="3">
    <source>
        <dbReference type="EMBL" id="NXV24311.1"/>
    </source>
</evidence>
<dbReference type="EMBL" id="VZUD01001173">
    <property type="protein sequence ID" value="NXV24311.1"/>
    <property type="molecule type" value="Genomic_DNA"/>
</dbReference>
<gene>
    <name evidence="3" type="primary">Erv31_2</name>
    <name evidence="3" type="ORF">CEPGRY_R16354</name>
</gene>
<evidence type="ECO:0000256" key="1">
    <source>
        <dbReference type="SAM" id="MobiDB-lite"/>
    </source>
</evidence>
<feature type="transmembrane region" description="Helical" evidence="2">
    <location>
        <begin position="267"/>
        <end position="287"/>
    </location>
</feature>
<proteinExistence type="predicted"/>
<dbReference type="Proteomes" id="UP000578766">
    <property type="component" value="Unassembled WGS sequence"/>
</dbReference>